<keyword evidence="3" id="KW-1185">Reference proteome</keyword>
<feature type="region of interest" description="Disordered" evidence="1">
    <location>
        <begin position="1"/>
        <end position="29"/>
    </location>
</feature>
<reference evidence="2" key="1">
    <citation type="submission" date="2023-07" db="EMBL/GenBank/DDBJ databases">
        <title>A chromosome-level genome assembly of Lolium multiflorum.</title>
        <authorList>
            <person name="Chen Y."/>
            <person name="Copetti D."/>
            <person name="Kolliker R."/>
            <person name="Studer B."/>
        </authorList>
    </citation>
    <scope>NUCLEOTIDE SEQUENCE</scope>
    <source>
        <strain evidence="2">02402/16</strain>
        <tissue evidence="2">Leaf</tissue>
    </source>
</reference>
<feature type="region of interest" description="Disordered" evidence="1">
    <location>
        <begin position="315"/>
        <end position="344"/>
    </location>
</feature>
<comment type="caution">
    <text evidence="2">The sequence shown here is derived from an EMBL/GenBank/DDBJ whole genome shotgun (WGS) entry which is preliminary data.</text>
</comment>
<evidence type="ECO:0000256" key="1">
    <source>
        <dbReference type="SAM" id="MobiDB-lite"/>
    </source>
</evidence>
<feature type="compositionally biased region" description="Low complexity" evidence="1">
    <location>
        <begin position="76"/>
        <end position="89"/>
    </location>
</feature>
<accession>A0AAD8RDL9</accession>
<proteinExistence type="predicted"/>
<evidence type="ECO:0000313" key="3">
    <source>
        <dbReference type="Proteomes" id="UP001231189"/>
    </source>
</evidence>
<feature type="compositionally biased region" description="Acidic residues" evidence="1">
    <location>
        <begin position="334"/>
        <end position="344"/>
    </location>
</feature>
<dbReference type="EMBL" id="JAUUTY010000006">
    <property type="protein sequence ID" value="KAK1618267.1"/>
    <property type="molecule type" value="Genomic_DNA"/>
</dbReference>
<organism evidence="2 3">
    <name type="scientific">Lolium multiflorum</name>
    <name type="common">Italian ryegrass</name>
    <name type="synonym">Lolium perenne subsp. multiflorum</name>
    <dbReference type="NCBI Taxonomy" id="4521"/>
    <lineage>
        <taxon>Eukaryota</taxon>
        <taxon>Viridiplantae</taxon>
        <taxon>Streptophyta</taxon>
        <taxon>Embryophyta</taxon>
        <taxon>Tracheophyta</taxon>
        <taxon>Spermatophyta</taxon>
        <taxon>Magnoliopsida</taxon>
        <taxon>Liliopsida</taxon>
        <taxon>Poales</taxon>
        <taxon>Poaceae</taxon>
        <taxon>BOP clade</taxon>
        <taxon>Pooideae</taxon>
        <taxon>Poodae</taxon>
        <taxon>Poeae</taxon>
        <taxon>Poeae Chloroplast Group 2 (Poeae type)</taxon>
        <taxon>Loliodinae</taxon>
        <taxon>Loliinae</taxon>
        <taxon>Lolium</taxon>
    </lineage>
</organism>
<dbReference type="AlphaFoldDB" id="A0AAD8RDL9"/>
<protein>
    <submittedName>
        <fullName evidence="2">Uncharacterized protein</fullName>
    </submittedName>
</protein>
<gene>
    <name evidence="2" type="ORF">QYE76_023784</name>
</gene>
<sequence length="373" mass="41482">MAAPLQHPAAPIDTINRGPPSKLSSHQSTPLSPLIFLTTIARSIAAGGEAISRSEPPGDAAHRRRLAPPRAPPLLPSSSPSTTPSPRILPETCIGLMDHVVDAQPFLQTEFYQLGNGGEIIFERDLFSLSEFLGRPPPEVFGGMLNDQPGGQLQWVIMVDLRGRFTLPMSARIQFSFRENNWADGLARGLQEGLARLCGQNFMDFTDSRFVHYARHNSLGVPMNLPSHPQLRHHVDHLDFMLSETRIDLDNSREYANHTHIQLAQQAETIKVIAGERRALRRANQKKDHAINRLKARIATLKATIAAQAEQIQELEGEGEGENIQGDGYSYVSNDDDYEEEEDDDLEFHPYEDGHEHLDAGVDNVYPINVDGE</sequence>
<name>A0AAD8RDL9_LOLMU</name>
<dbReference type="Proteomes" id="UP001231189">
    <property type="component" value="Unassembled WGS sequence"/>
</dbReference>
<feature type="region of interest" description="Disordered" evidence="1">
    <location>
        <begin position="49"/>
        <end position="89"/>
    </location>
</feature>
<evidence type="ECO:0000313" key="2">
    <source>
        <dbReference type="EMBL" id="KAK1618267.1"/>
    </source>
</evidence>